<keyword evidence="3" id="KW-0805">Transcription regulation</keyword>
<evidence type="ECO:0000256" key="4">
    <source>
        <dbReference type="ARBA" id="ARBA00023125"/>
    </source>
</evidence>
<evidence type="ECO:0000256" key="7">
    <source>
        <dbReference type="SAM" id="MobiDB-lite"/>
    </source>
</evidence>
<dbReference type="FunFam" id="1.10.10.60:FF:000140">
    <property type="entry name" value="Myb transcription factor"/>
    <property type="match status" value="1"/>
</dbReference>
<sequence>MGHHTCCNKQKVKRGLWSPEEDEKLINYLTTNGHGCWSSVPRLAGLQRCGKSCRLRWINYLRPDLKRGSFSPQEAALIIDLHRILGNRWSQIAKYLPGRTDNEVKNFWNSSIKKRLLSQVAAAAAAAPNIISNDLHLNYLPTTTSSNTLLTHDDNNNHHLSGGFTNFFPSLNNSVISPNFQGFDNPNNDDLINLPLITPHNLLPPINSYDNNPTLSSPLGFQHFLTEAGINNHQFVNQDQEYTCPQASSLYAPPIYDDDDQAIMMKMKITTAMMMAGVVPIMPKLETMGSSFEGEDCHSIMIPSSSHDHVIPKSLLVSSSSSSSCMPNTQQLDYYNYVDIMDDNEQHVMIPPTSSSSSSSPPSPPPPSLSSSLAAAATTTTTATGLPCGGTGRQVGLNPSSSSCWNA</sequence>
<keyword evidence="5" id="KW-0804">Transcription</keyword>
<evidence type="ECO:0000256" key="1">
    <source>
        <dbReference type="ARBA" id="ARBA00004123"/>
    </source>
</evidence>
<keyword evidence="10" id="KW-1185">Reference proteome</keyword>
<feature type="region of interest" description="Disordered" evidence="7">
    <location>
        <begin position="347"/>
        <end position="407"/>
    </location>
</feature>
<dbReference type="InterPro" id="IPR009057">
    <property type="entry name" value="Homeodomain-like_sf"/>
</dbReference>
<keyword evidence="4" id="KW-0238">DNA-binding</keyword>
<feature type="compositionally biased region" description="Low complexity" evidence="7">
    <location>
        <begin position="369"/>
        <end position="384"/>
    </location>
</feature>
<gene>
    <name evidence="11" type="primary">LOC110801063</name>
</gene>
<dbReference type="GO" id="GO:0005634">
    <property type="term" value="C:nucleus"/>
    <property type="evidence" value="ECO:0000318"/>
    <property type="project" value="GO_Central"/>
</dbReference>
<accession>A0A9R0K854</accession>
<reference evidence="10" key="1">
    <citation type="journal article" date="2021" name="Nat. Commun.">
        <title>Genomic analyses provide insights into spinach domestication and the genetic basis of agronomic traits.</title>
        <authorList>
            <person name="Cai X."/>
            <person name="Sun X."/>
            <person name="Xu C."/>
            <person name="Sun H."/>
            <person name="Wang X."/>
            <person name="Ge C."/>
            <person name="Zhang Z."/>
            <person name="Wang Q."/>
            <person name="Fei Z."/>
            <person name="Jiao C."/>
            <person name="Wang Q."/>
        </authorList>
    </citation>
    <scope>NUCLEOTIDE SEQUENCE [LARGE SCALE GENOMIC DNA]</scope>
    <source>
        <strain evidence="10">cv. Varoflay</strain>
    </source>
</reference>
<evidence type="ECO:0000256" key="5">
    <source>
        <dbReference type="ARBA" id="ARBA00023163"/>
    </source>
</evidence>
<dbReference type="GO" id="GO:0000976">
    <property type="term" value="F:transcription cis-regulatory region binding"/>
    <property type="evidence" value="ECO:0000318"/>
    <property type="project" value="GO_Central"/>
</dbReference>
<proteinExistence type="predicted"/>
<dbReference type="SUPFAM" id="SSF46689">
    <property type="entry name" value="Homeodomain-like"/>
    <property type="match status" value="1"/>
</dbReference>
<dbReference type="Gene3D" id="1.10.10.60">
    <property type="entry name" value="Homeodomain-like"/>
    <property type="match status" value="2"/>
</dbReference>
<dbReference type="PROSITE" id="PS50090">
    <property type="entry name" value="MYB_LIKE"/>
    <property type="match status" value="2"/>
</dbReference>
<organism evidence="10 11">
    <name type="scientific">Spinacia oleracea</name>
    <name type="common">Spinach</name>
    <dbReference type="NCBI Taxonomy" id="3562"/>
    <lineage>
        <taxon>Eukaryota</taxon>
        <taxon>Viridiplantae</taxon>
        <taxon>Streptophyta</taxon>
        <taxon>Embryophyta</taxon>
        <taxon>Tracheophyta</taxon>
        <taxon>Spermatophyta</taxon>
        <taxon>Magnoliopsida</taxon>
        <taxon>eudicotyledons</taxon>
        <taxon>Gunneridae</taxon>
        <taxon>Pentapetalae</taxon>
        <taxon>Caryophyllales</taxon>
        <taxon>Chenopodiaceae</taxon>
        <taxon>Chenopodioideae</taxon>
        <taxon>Anserineae</taxon>
        <taxon>Spinacia</taxon>
    </lineage>
</organism>
<dbReference type="PANTHER" id="PTHR47997">
    <property type="entry name" value="MYB DOMAIN PROTEIN 55"/>
    <property type="match status" value="1"/>
</dbReference>
<evidence type="ECO:0000256" key="6">
    <source>
        <dbReference type="ARBA" id="ARBA00023242"/>
    </source>
</evidence>
<dbReference type="GeneID" id="110801063"/>
<dbReference type="OrthoDB" id="2143914at2759"/>
<evidence type="ECO:0000313" key="11">
    <source>
        <dbReference type="RefSeq" id="XP_021862075.1"/>
    </source>
</evidence>
<keyword evidence="6" id="KW-0539">Nucleus</keyword>
<dbReference type="Pfam" id="PF00249">
    <property type="entry name" value="Myb_DNA-binding"/>
    <property type="match status" value="2"/>
</dbReference>
<dbReference type="FunFam" id="1.10.10.60:FF:000185">
    <property type="entry name" value="MYB transcription factor"/>
    <property type="match status" value="1"/>
</dbReference>
<dbReference type="PROSITE" id="PS51294">
    <property type="entry name" value="HTH_MYB"/>
    <property type="match status" value="2"/>
</dbReference>
<dbReference type="PANTHER" id="PTHR47997:SF87">
    <property type="entry name" value="TRANSCRIPTION FACTOR MYB26"/>
    <property type="match status" value="1"/>
</dbReference>
<dbReference type="RefSeq" id="XP_021862075.1">
    <property type="nucleotide sequence ID" value="XM_022006383.2"/>
</dbReference>
<comment type="subcellular location">
    <subcellularLocation>
        <location evidence="1">Nucleus</location>
    </subcellularLocation>
</comment>
<dbReference type="AlphaFoldDB" id="A0A9R0K854"/>
<evidence type="ECO:0000259" key="8">
    <source>
        <dbReference type="PROSITE" id="PS50090"/>
    </source>
</evidence>
<feature type="compositionally biased region" description="Low complexity" evidence="7">
    <location>
        <begin position="351"/>
        <end position="360"/>
    </location>
</feature>
<evidence type="ECO:0000313" key="10">
    <source>
        <dbReference type="Proteomes" id="UP000813463"/>
    </source>
</evidence>
<feature type="domain" description="HTH myb-type" evidence="9">
    <location>
        <begin position="62"/>
        <end position="116"/>
    </location>
</feature>
<dbReference type="CDD" id="cd00167">
    <property type="entry name" value="SANT"/>
    <property type="match status" value="2"/>
</dbReference>
<dbReference type="GO" id="GO:0006355">
    <property type="term" value="P:regulation of DNA-templated transcription"/>
    <property type="evidence" value="ECO:0000318"/>
    <property type="project" value="GO_Central"/>
</dbReference>
<protein>
    <submittedName>
        <fullName evidence="11">Transcription factor MYB46</fullName>
    </submittedName>
</protein>
<dbReference type="Proteomes" id="UP000813463">
    <property type="component" value="Chromosome 6"/>
</dbReference>
<feature type="domain" description="Myb-like" evidence="8">
    <location>
        <begin position="62"/>
        <end position="112"/>
    </location>
</feature>
<keyword evidence="2" id="KW-0677">Repeat</keyword>
<dbReference type="InterPro" id="IPR017930">
    <property type="entry name" value="Myb_dom"/>
</dbReference>
<dbReference type="KEGG" id="soe:110801063"/>
<dbReference type="SMART" id="SM00717">
    <property type="entry name" value="SANT"/>
    <property type="match status" value="2"/>
</dbReference>
<evidence type="ECO:0000256" key="2">
    <source>
        <dbReference type="ARBA" id="ARBA00022737"/>
    </source>
</evidence>
<dbReference type="InterPro" id="IPR051953">
    <property type="entry name" value="Plant_SW-associated_TFs"/>
</dbReference>
<evidence type="ECO:0000259" key="9">
    <source>
        <dbReference type="PROSITE" id="PS51294"/>
    </source>
</evidence>
<evidence type="ECO:0000256" key="3">
    <source>
        <dbReference type="ARBA" id="ARBA00023015"/>
    </source>
</evidence>
<feature type="domain" description="Myb-like" evidence="8">
    <location>
        <begin position="9"/>
        <end position="61"/>
    </location>
</feature>
<feature type="domain" description="HTH myb-type" evidence="9">
    <location>
        <begin position="9"/>
        <end position="61"/>
    </location>
</feature>
<name>A0A9R0K854_SPIOL</name>
<dbReference type="InterPro" id="IPR001005">
    <property type="entry name" value="SANT/Myb"/>
</dbReference>
<feature type="compositionally biased region" description="Polar residues" evidence="7">
    <location>
        <begin position="397"/>
        <end position="407"/>
    </location>
</feature>
<reference evidence="11" key="2">
    <citation type="submission" date="2025-08" db="UniProtKB">
        <authorList>
            <consortium name="RefSeq"/>
        </authorList>
    </citation>
    <scope>IDENTIFICATION</scope>
    <source>
        <tissue evidence="11">Leaf</tissue>
    </source>
</reference>